<keyword evidence="1" id="KW-0808">Transferase</keyword>
<accession>A0A2M7TIN0</accession>
<dbReference type="EMBL" id="PFNL01000109">
    <property type="protein sequence ID" value="PIZ46242.1"/>
    <property type="molecule type" value="Genomic_DNA"/>
</dbReference>
<protein>
    <recommendedName>
        <fullName evidence="2">Methyltransferase domain-containing protein</fullName>
    </recommendedName>
</protein>
<reference evidence="4" key="1">
    <citation type="submission" date="2017-09" db="EMBL/GenBank/DDBJ databases">
        <title>Depth-based differentiation of microbial function through sediment-hosted aquifers and enrichment of novel symbionts in the deep terrestrial subsurface.</title>
        <authorList>
            <person name="Probst A.J."/>
            <person name="Ladd B."/>
            <person name="Jarett J.K."/>
            <person name="Geller-Mcgrath D.E."/>
            <person name="Sieber C.M.K."/>
            <person name="Emerson J.B."/>
            <person name="Anantharaman K."/>
            <person name="Thomas B.C."/>
            <person name="Malmstrom R."/>
            <person name="Stieglmeier M."/>
            <person name="Klingl A."/>
            <person name="Woyke T."/>
            <person name="Ryan C.M."/>
            <person name="Banfield J.F."/>
        </authorList>
    </citation>
    <scope>NUCLEOTIDE SEQUENCE [LARGE SCALE GENOMIC DNA]</scope>
</reference>
<evidence type="ECO:0000259" key="2">
    <source>
        <dbReference type="Pfam" id="PF13649"/>
    </source>
</evidence>
<evidence type="ECO:0000313" key="3">
    <source>
        <dbReference type="EMBL" id="PIZ46242.1"/>
    </source>
</evidence>
<comment type="caution">
    <text evidence="3">The sequence shown here is derived from an EMBL/GenBank/DDBJ whole genome shotgun (WGS) entry which is preliminary data.</text>
</comment>
<feature type="domain" description="Methyltransferase" evidence="2">
    <location>
        <begin position="57"/>
        <end position="147"/>
    </location>
</feature>
<evidence type="ECO:0000313" key="4">
    <source>
        <dbReference type="Proteomes" id="UP000228920"/>
    </source>
</evidence>
<dbReference type="PANTHER" id="PTHR43861">
    <property type="entry name" value="TRANS-ACONITATE 2-METHYLTRANSFERASE-RELATED"/>
    <property type="match status" value="1"/>
</dbReference>
<dbReference type="InterPro" id="IPR029063">
    <property type="entry name" value="SAM-dependent_MTases_sf"/>
</dbReference>
<dbReference type="Pfam" id="PF13649">
    <property type="entry name" value="Methyltransf_25"/>
    <property type="match status" value="1"/>
</dbReference>
<dbReference type="CDD" id="cd02440">
    <property type="entry name" value="AdoMet_MTases"/>
    <property type="match status" value="1"/>
</dbReference>
<dbReference type="Proteomes" id="UP000228920">
    <property type="component" value="Unassembled WGS sequence"/>
</dbReference>
<dbReference type="GO" id="GO:0016740">
    <property type="term" value="F:transferase activity"/>
    <property type="evidence" value="ECO:0007669"/>
    <property type="project" value="UniProtKB-KW"/>
</dbReference>
<organism evidence="3 4">
    <name type="scientific">candidate division WWE3 bacterium CG_4_10_14_0_2_um_filter_41_14</name>
    <dbReference type="NCBI Taxonomy" id="1975072"/>
    <lineage>
        <taxon>Bacteria</taxon>
        <taxon>Katanobacteria</taxon>
    </lineage>
</organism>
<gene>
    <name evidence="3" type="ORF">COY32_03685</name>
</gene>
<dbReference type="Gene3D" id="3.40.50.150">
    <property type="entry name" value="Vaccinia Virus protein VP39"/>
    <property type="match status" value="1"/>
</dbReference>
<dbReference type="AlphaFoldDB" id="A0A2M7TIN0"/>
<evidence type="ECO:0000256" key="1">
    <source>
        <dbReference type="ARBA" id="ARBA00022679"/>
    </source>
</evidence>
<dbReference type="SUPFAM" id="SSF53335">
    <property type="entry name" value="S-adenosyl-L-methionine-dependent methyltransferases"/>
    <property type="match status" value="1"/>
</dbReference>
<name>A0A2M7TIN0_UNCKA</name>
<proteinExistence type="predicted"/>
<dbReference type="InterPro" id="IPR041698">
    <property type="entry name" value="Methyltransf_25"/>
</dbReference>
<sequence length="265" mass="30400">MSTYQTPSEIKEIYTKKNIVSEYDALRFEAPLPRMVHQAEVEEVNKYCQNKGLVDSVLELAVGTGRVSKNVKNIRRGVAFDNSEEMLRYSGQILDPSVWKMMKGDAFNLPFESNFDLVYSFRFIRHFNVGERQLLYKQILKSLKPKGAFIFEALNLRAPVSVKERFGIGKANIVDKPIYDELWERESLLKELDSAGFTNTVLVPVYRSSVVRYLDRIFSLTKFNHLAKKNKILGSIIVTLYSNIETVSSDKGNCFEWVVICQKSG</sequence>